<dbReference type="Pfam" id="PF02650">
    <property type="entry name" value="HTH_WhiA"/>
    <property type="match status" value="1"/>
</dbReference>
<evidence type="ECO:0000313" key="8">
    <source>
        <dbReference type="EMBL" id="MEQ2579406.1"/>
    </source>
</evidence>
<dbReference type="Pfam" id="PF14527">
    <property type="entry name" value="LAGLIDADG_WhiA"/>
    <property type="match status" value="1"/>
</dbReference>
<evidence type="ECO:0000256" key="4">
    <source>
        <dbReference type="HAMAP-Rule" id="MF_01420"/>
    </source>
</evidence>
<dbReference type="InterPro" id="IPR018478">
    <property type="entry name" value="Sporu_reg_WhiA_N_dom"/>
</dbReference>
<dbReference type="InterPro" id="IPR027434">
    <property type="entry name" value="Homing_endonucl"/>
</dbReference>
<feature type="domain" description="WhiA LAGLIDADG-like" evidence="7">
    <location>
        <begin position="129"/>
        <end position="220"/>
    </location>
</feature>
<dbReference type="GO" id="GO:0003677">
    <property type="term" value="F:DNA binding"/>
    <property type="evidence" value="ECO:0007669"/>
    <property type="project" value="UniProtKB-KW"/>
</dbReference>
<dbReference type="NCBIfam" id="TIGR00647">
    <property type="entry name" value="DNA_bind_WhiA"/>
    <property type="match status" value="1"/>
</dbReference>
<name>A0ABV1I2L8_9FIRM</name>
<dbReference type="HAMAP" id="MF_01420">
    <property type="entry name" value="HTH_type_WhiA"/>
    <property type="match status" value="1"/>
</dbReference>
<dbReference type="Proteomes" id="UP001470288">
    <property type="component" value="Unassembled WGS sequence"/>
</dbReference>
<feature type="domain" description="Sporulation transcription regulator WhiA N-terminal" evidence="6">
    <location>
        <begin position="19"/>
        <end position="101"/>
    </location>
</feature>
<protein>
    <recommendedName>
        <fullName evidence="4">Probable cell division protein WhiA</fullName>
    </recommendedName>
</protein>
<proteinExistence type="inferred from homology"/>
<evidence type="ECO:0000259" key="6">
    <source>
        <dbReference type="Pfam" id="PF10298"/>
    </source>
</evidence>
<evidence type="ECO:0000259" key="7">
    <source>
        <dbReference type="Pfam" id="PF14527"/>
    </source>
</evidence>
<dbReference type="Gene3D" id="3.10.28.10">
    <property type="entry name" value="Homing endonucleases"/>
    <property type="match status" value="1"/>
</dbReference>
<accession>A0ABV1I2L8</accession>
<comment type="caution">
    <text evidence="8">The sequence shown here is derived from an EMBL/GenBank/DDBJ whole genome shotgun (WGS) entry which is preliminary data.</text>
</comment>
<dbReference type="SUPFAM" id="SSF55608">
    <property type="entry name" value="Homing endonucleases"/>
    <property type="match status" value="1"/>
</dbReference>
<keyword evidence="2 4" id="KW-0238">DNA-binding</keyword>
<evidence type="ECO:0000256" key="1">
    <source>
        <dbReference type="ARBA" id="ARBA00022618"/>
    </source>
</evidence>
<dbReference type="InterPro" id="IPR023054">
    <property type="entry name" value="Sporulation_regulator_WhiA_C"/>
</dbReference>
<keyword evidence="1 4" id="KW-0132">Cell division</keyword>
<dbReference type="EMBL" id="JBBMFC010000020">
    <property type="protein sequence ID" value="MEQ2579406.1"/>
    <property type="molecule type" value="Genomic_DNA"/>
</dbReference>
<dbReference type="PANTHER" id="PTHR37307">
    <property type="entry name" value="CELL DIVISION PROTEIN WHIA-RELATED"/>
    <property type="match status" value="1"/>
</dbReference>
<reference evidence="8 9" key="1">
    <citation type="submission" date="2024-03" db="EMBL/GenBank/DDBJ databases">
        <title>Human intestinal bacterial collection.</title>
        <authorList>
            <person name="Pauvert C."/>
            <person name="Hitch T.C.A."/>
            <person name="Clavel T."/>
        </authorList>
    </citation>
    <scope>NUCLEOTIDE SEQUENCE [LARGE SCALE GENOMIC DNA]</scope>
    <source>
        <strain evidence="8 9">CLA-AA-H78B</strain>
    </source>
</reference>
<dbReference type="InterPro" id="IPR003802">
    <property type="entry name" value="Sporulation_regulator_WhiA"/>
</dbReference>
<keyword evidence="9" id="KW-1185">Reference proteome</keyword>
<dbReference type="InterPro" id="IPR039518">
    <property type="entry name" value="WhiA_LAGLIDADG_dom"/>
</dbReference>
<dbReference type="PANTHER" id="PTHR37307:SF1">
    <property type="entry name" value="CELL DIVISION PROTEIN WHIA-RELATED"/>
    <property type="match status" value="1"/>
</dbReference>
<gene>
    <name evidence="4 8" type="primary">whiA</name>
    <name evidence="8" type="ORF">WMO62_11290</name>
</gene>
<organism evidence="8 9">
    <name type="scientific">Hominiventricola aquisgranensis</name>
    <dbReference type="NCBI Taxonomy" id="3133164"/>
    <lineage>
        <taxon>Bacteria</taxon>
        <taxon>Bacillati</taxon>
        <taxon>Bacillota</taxon>
        <taxon>Clostridia</taxon>
        <taxon>Lachnospirales</taxon>
        <taxon>Lachnospiraceae</taxon>
        <taxon>Hominiventricola</taxon>
    </lineage>
</organism>
<dbReference type="RefSeq" id="WP_349144698.1">
    <property type="nucleotide sequence ID" value="NZ_JBBMFC010000020.1"/>
</dbReference>
<comment type="function">
    <text evidence="4">Involved in cell division and chromosome segregation.</text>
</comment>
<evidence type="ECO:0000256" key="3">
    <source>
        <dbReference type="ARBA" id="ARBA00023306"/>
    </source>
</evidence>
<dbReference type="Pfam" id="PF10298">
    <property type="entry name" value="WhiA_N"/>
    <property type="match status" value="1"/>
</dbReference>
<evidence type="ECO:0000256" key="2">
    <source>
        <dbReference type="ARBA" id="ARBA00023125"/>
    </source>
</evidence>
<sequence>MSFSSEVKEELSEQIASGRHCRLAETAAILSLCGKIVITENDRYCVKIQTENLAVARKYFTLLRKTFNIRAEVSVRKSREVRFYSVIVSKDPEARRLLGETCLLDKDGNVSECMSPMHHRLLRQNCCRRAFIRGAFLAVGSVSDPEKSYHFEIVCTVPEKARQLQELLASYDVDAKVVLRKRHYVVYIKEGSQIVELLGLMGAHISLMQLENVRIVKEMRNSVNRKVNCETANLNKTVSAAVRQAEDIRYIQEKIGLDKLPMDLEETARLRLEHTEASLKELGDMLSPKVGKSGVNHRLRKLSQIADDLREGKEE</sequence>
<keyword evidence="3 4" id="KW-0131">Cell cycle</keyword>
<evidence type="ECO:0000313" key="9">
    <source>
        <dbReference type="Proteomes" id="UP001470288"/>
    </source>
</evidence>
<feature type="domain" description="Sporulation regulator WhiA C-terminal" evidence="5">
    <location>
        <begin position="223"/>
        <end position="306"/>
    </location>
</feature>
<comment type="similarity">
    <text evidence="4">Belongs to the WhiA family.</text>
</comment>
<evidence type="ECO:0000259" key="5">
    <source>
        <dbReference type="Pfam" id="PF02650"/>
    </source>
</evidence>